<feature type="chain" id="PRO_5018628202" evidence="5">
    <location>
        <begin position="24"/>
        <end position="284"/>
    </location>
</feature>
<dbReference type="GO" id="GO:0005576">
    <property type="term" value="C:extracellular region"/>
    <property type="evidence" value="ECO:0007669"/>
    <property type="project" value="UniProtKB-SubCell"/>
</dbReference>
<protein>
    <submittedName>
        <fullName evidence="7">Serine protease 37</fullName>
    </submittedName>
</protein>
<dbReference type="SMART" id="SM00020">
    <property type="entry name" value="Tryp_SPc"/>
    <property type="match status" value="1"/>
</dbReference>
<keyword evidence="2" id="KW-0964">Secreted</keyword>
<keyword evidence="4" id="KW-0720">Serine protease</keyword>
<dbReference type="OrthoDB" id="10059102at2759"/>
<feature type="signal peptide" evidence="5">
    <location>
        <begin position="1"/>
        <end position="23"/>
    </location>
</feature>
<reference evidence="7 8" key="1">
    <citation type="submission" date="2018-04" db="EMBL/GenBank/DDBJ databases">
        <authorList>
            <person name="Zhang X."/>
            <person name="Yuan J."/>
            <person name="Li F."/>
            <person name="Xiang J."/>
        </authorList>
    </citation>
    <scope>NUCLEOTIDE SEQUENCE [LARGE SCALE GENOMIC DNA]</scope>
    <source>
        <tissue evidence="7">Muscle</tissue>
    </source>
</reference>
<evidence type="ECO:0000256" key="1">
    <source>
        <dbReference type="ARBA" id="ARBA00004613"/>
    </source>
</evidence>
<dbReference type="SUPFAM" id="SSF50494">
    <property type="entry name" value="Trypsin-like serine proteases"/>
    <property type="match status" value="1"/>
</dbReference>
<feature type="domain" description="Peptidase S1" evidence="6">
    <location>
        <begin position="58"/>
        <end position="283"/>
    </location>
</feature>
<dbReference type="GO" id="GO:0004252">
    <property type="term" value="F:serine-type endopeptidase activity"/>
    <property type="evidence" value="ECO:0007669"/>
    <property type="project" value="InterPro"/>
</dbReference>
<evidence type="ECO:0000313" key="7">
    <source>
        <dbReference type="EMBL" id="ROT79484.1"/>
    </source>
</evidence>
<dbReference type="InterPro" id="IPR018114">
    <property type="entry name" value="TRYPSIN_HIS"/>
</dbReference>
<reference evidence="7 8" key="2">
    <citation type="submission" date="2019-01" db="EMBL/GenBank/DDBJ databases">
        <title>The decoding of complex shrimp genome reveals the adaptation for benthos swimmer, frequently molting mechanism and breeding impact on genome.</title>
        <authorList>
            <person name="Sun Y."/>
            <person name="Gao Y."/>
            <person name="Yu Y."/>
        </authorList>
    </citation>
    <scope>NUCLEOTIDE SEQUENCE [LARGE SCALE GENOMIC DNA]</scope>
    <source>
        <tissue evidence="7">Muscle</tissue>
    </source>
</reference>
<name>A0A3R7QHY0_PENVA</name>
<evidence type="ECO:0000256" key="2">
    <source>
        <dbReference type="ARBA" id="ARBA00022525"/>
    </source>
</evidence>
<dbReference type="PANTHER" id="PTHR24253:SF183">
    <property type="entry name" value="PEPTIDASE S1 DOMAIN-CONTAINING PROTEIN"/>
    <property type="match status" value="1"/>
</dbReference>
<dbReference type="PROSITE" id="PS50240">
    <property type="entry name" value="TRYPSIN_DOM"/>
    <property type="match status" value="1"/>
</dbReference>
<dbReference type="Gene3D" id="2.40.10.10">
    <property type="entry name" value="Trypsin-like serine proteases"/>
    <property type="match status" value="1"/>
</dbReference>
<keyword evidence="5" id="KW-0732">Signal</keyword>
<dbReference type="PANTHER" id="PTHR24253">
    <property type="entry name" value="TRANSMEMBRANE PROTEASE SERINE"/>
    <property type="match status" value="1"/>
</dbReference>
<keyword evidence="8" id="KW-1185">Reference proteome</keyword>
<gene>
    <name evidence="7" type="ORF">C7M84_001782</name>
</gene>
<dbReference type="Pfam" id="PF00089">
    <property type="entry name" value="Trypsin"/>
    <property type="match status" value="1"/>
</dbReference>
<proteinExistence type="predicted"/>
<dbReference type="FunFam" id="2.40.10.10:FF:000047">
    <property type="entry name" value="Trypsin eta"/>
    <property type="match status" value="1"/>
</dbReference>
<dbReference type="InterPro" id="IPR043504">
    <property type="entry name" value="Peptidase_S1_PA_chymotrypsin"/>
</dbReference>
<evidence type="ECO:0000256" key="3">
    <source>
        <dbReference type="ARBA" id="ARBA00023157"/>
    </source>
</evidence>
<dbReference type="PRINTS" id="PR00722">
    <property type="entry name" value="CHYMOTRYPSIN"/>
</dbReference>
<evidence type="ECO:0000313" key="8">
    <source>
        <dbReference type="Proteomes" id="UP000283509"/>
    </source>
</evidence>
<keyword evidence="3" id="KW-1015">Disulfide bond</keyword>
<dbReference type="InterPro" id="IPR033116">
    <property type="entry name" value="TRYPSIN_SER"/>
</dbReference>
<dbReference type="PROSITE" id="PS00134">
    <property type="entry name" value="TRYPSIN_HIS"/>
    <property type="match status" value="1"/>
</dbReference>
<evidence type="ECO:0000256" key="4">
    <source>
        <dbReference type="RuleBase" id="RU363034"/>
    </source>
</evidence>
<evidence type="ECO:0000256" key="5">
    <source>
        <dbReference type="SAM" id="SignalP"/>
    </source>
</evidence>
<keyword evidence="4" id="KW-0378">Hydrolase</keyword>
<dbReference type="PROSITE" id="PS00135">
    <property type="entry name" value="TRYPSIN_SER"/>
    <property type="match status" value="1"/>
</dbReference>
<dbReference type="GO" id="GO:0016485">
    <property type="term" value="P:protein processing"/>
    <property type="evidence" value="ECO:0007669"/>
    <property type="project" value="UniProtKB-ARBA"/>
</dbReference>
<organism evidence="7 8">
    <name type="scientific">Penaeus vannamei</name>
    <name type="common">Whiteleg shrimp</name>
    <name type="synonym">Litopenaeus vannamei</name>
    <dbReference type="NCBI Taxonomy" id="6689"/>
    <lineage>
        <taxon>Eukaryota</taxon>
        <taxon>Metazoa</taxon>
        <taxon>Ecdysozoa</taxon>
        <taxon>Arthropoda</taxon>
        <taxon>Crustacea</taxon>
        <taxon>Multicrustacea</taxon>
        <taxon>Malacostraca</taxon>
        <taxon>Eumalacostraca</taxon>
        <taxon>Eucarida</taxon>
        <taxon>Decapoda</taxon>
        <taxon>Dendrobranchiata</taxon>
        <taxon>Penaeoidea</taxon>
        <taxon>Penaeidae</taxon>
        <taxon>Penaeus</taxon>
    </lineage>
</organism>
<comment type="subcellular location">
    <subcellularLocation>
        <location evidence="1">Secreted</location>
    </subcellularLocation>
</comment>
<dbReference type="Proteomes" id="UP000283509">
    <property type="component" value="Unassembled WGS sequence"/>
</dbReference>
<sequence length="284" mass="29886">MASLPAVLFALLLAAAAPPPAAAGAPGPAARLLWLFDRAHAPRIPLPSSCGRPVGSRIVGGMEAAEHRWPWAVSLRSYLKGHFCGGSVISARHVLTAAHCVSLFSVLPFLMYVAVGGHGTRDGVRIGVSRVAVHPDYGKTAPYEADLAVISLDSELVFDRSVAPVCLAARATPALARAVVVGWGSTGESRPAARSLREVALTILPDVSCWRYGRLWTPTMLCGGDRGKDACQGDSGGPLMVQTEGAWRLVGVVSFGAGCARPGYPGVYTRIHSYRRWILAAVGQ</sequence>
<dbReference type="EMBL" id="QCYY01001234">
    <property type="protein sequence ID" value="ROT79484.1"/>
    <property type="molecule type" value="Genomic_DNA"/>
</dbReference>
<dbReference type="CDD" id="cd00190">
    <property type="entry name" value="Tryp_SPc"/>
    <property type="match status" value="1"/>
</dbReference>
<evidence type="ECO:0000259" key="6">
    <source>
        <dbReference type="PROSITE" id="PS50240"/>
    </source>
</evidence>
<comment type="caution">
    <text evidence="7">The sequence shown here is derived from an EMBL/GenBank/DDBJ whole genome shotgun (WGS) entry which is preliminary data.</text>
</comment>
<accession>A0A3R7QHY0</accession>
<keyword evidence="4 7" id="KW-0645">Protease</keyword>
<dbReference type="AlphaFoldDB" id="A0A3R7QHY0"/>
<dbReference type="InterPro" id="IPR009003">
    <property type="entry name" value="Peptidase_S1_PA"/>
</dbReference>
<dbReference type="InterPro" id="IPR001314">
    <property type="entry name" value="Peptidase_S1A"/>
</dbReference>
<dbReference type="InterPro" id="IPR001254">
    <property type="entry name" value="Trypsin_dom"/>
</dbReference>